<keyword evidence="4 7" id="KW-0812">Transmembrane</keyword>
<reference evidence="8 9" key="1">
    <citation type="submission" date="2018-08" db="EMBL/GenBank/DDBJ databases">
        <authorList>
            <person name="Khan S.A."/>
        </authorList>
    </citation>
    <scope>NUCLEOTIDE SEQUENCE [LARGE SCALE GENOMIC DNA]</scope>
    <source>
        <strain evidence="8 9">GTF-13</strain>
    </source>
</reference>
<feature type="transmembrane region" description="Helical" evidence="7">
    <location>
        <begin position="50"/>
        <end position="67"/>
    </location>
</feature>
<dbReference type="GO" id="GO:0005886">
    <property type="term" value="C:plasma membrane"/>
    <property type="evidence" value="ECO:0007669"/>
    <property type="project" value="UniProtKB-SubCell"/>
</dbReference>
<dbReference type="Pfam" id="PF01027">
    <property type="entry name" value="Bax1-I"/>
    <property type="match status" value="1"/>
</dbReference>
<feature type="transmembrane region" description="Helical" evidence="7">
    <location>
        <begin position="105"/>
        <end position="127"/>
    </location>
</feature>
<proteinExistence type="inferred from homology"/>
<dbReference type="Proteomes" id="UP000280792">
    <property type="component" value="Unassembled WGS sequence"/>
</dbReference>
<evidence type="ECO:0000256" key="5">
    <source>
        <dbReference type="ARBA" id="ARBA00022989"/>
    </source>
</evidence>
<name>A0A3P3VTI5_9GAMM</name>
<comment type="subcellular location">
    <subcellularLocation>
        <location evidence="1">Cell membrane</location>
        <topology evidence="1">Multi-pass membrane protein</topology>
    </subcellularLocation>
</comment>
<feature type="transmembrane region" description="Helical" evidence="7">
    <location>
        <begin position="139"/>
        <end position="157"/>
    </location>
</feature>
<evidence type="ECO:0000256" key="7">
    <source>
        <dbReference type="RuleBase" id="RU004379"/>
    </source>
</evidence>
<evidence type="ECO:0000256" key="2">
    <source>
        <dbReference type="ARBA" id="ARBA00010350"/>
    </source>
</evidence>
<evidence type="ECO:0000313" key="9">
    <source>
        <dbReference type="Proteomes" id="UP000280792"/>
    </source>
</evidence>
<feature type="transmembrane region" description="Helical" evidence="7">
    <location>
        <begin position="163"/>
        <end position="180"/>
    </location>
</feature>
<dbReference type="RefSeq" id="WP_125015208.1">
    <property type="nucleotide sequence ID" value="NZ_QWEZ01000001.1"/>
</dbReference>
<dbReference type="InterPro" id="IPR006213">
    <property type="entry name" value="Bax_inhbtr1_CS"/>
</dbReference>
<dbReference type="EMBL" id="QWEZ01000001">
    <property type="protein sequence ID" value="RRJ84779.1"/>
    <property type="molecule type" value="Genomic_DNA"/>
</dbReference>
<accession>A0A3P3VTI5</accession>
<keyword evidence="3" id="KW-1003">Cell membrane</keyword>
<evidence type="ECO:0000256" key="1">
    <source>
        <dbReference type="ARBA" id="ARBA00004651"/>
    </source>
</evidence>
<feature type="transmembrane region" description="Helical" evidence="7">
    <location>
        <begin position="74"/>
        <end position="99"/>
    </location>
</feature>
<comment type="similarity">
    <text evidence="2 7">Belongs to the BI1 family.</text>
</comment>
<feature type="transmembrane region" description="Helical" evidence="7">
    <location>
        <begin position="26"/>
        <end position="44"/>
    </location>
</feature>
<dbReference type="AlphaFoldDB" id="A0A3P3VTI5"/>
<evidence type="ECO:0000256" key="4">
    <source>
        <dbReference type="ARBA" id="ARBA00022692"/>
    </source>
</evidence>
<sequence length="222" mass="24150">MNDQVTAIARSQEQVLQTNKVIRNTYMLLSMTLVFSALTSGIAVLTAAPAVHWLLSLAIMIGLLFAVSKARNSVWALPLVFLFTGYMGYQLGPIISYYLTLPNGGSVVTTALGMTGLIFFALSGYALTTRKDFSFMRGFLFVGLLVLIAAMLVGIFFEISGMQLAISVMAVLLFSGFILYDTSNIIHGGETNYVMATVALYLNIYNLFIHLLHLVGAFSGDD</sequence>
<keyword evidence="5 7" id="KW-1133">Transmembrane helix</keyword>
<evidence type="ECO:0000313" key="8">
    <source>
        <dbReference type="EMBL" id="RRJ84779.1"/>
    </source>
</evidence>
<evidence type="ECO:0000256" key="6">
    <source>
        <dbReference type="ARBA" id="ARBA00023136"/>
    </source>
</evidence>
<dbReference type="PROSITE" id="PS01243">
    <property type="entry name" value="BI1"/>
    <property type="match status" value="1"/>
</dbReference>
<evidence type="ECO:0000256" key="3">
    <source>
        <dbReference type="ARBA" id="ARBA00022475"/>
    </source>
</evidence>
<protein>
    <submittedName>
        <fullName evidence="8">Bax inhibitor-1/YccA family protein</fullName>
    </submittedName>
</protein>
<keyword evidence="6 7" id="KW-0472">Membrane</keyword>
<organism evidence="8 9">
    <name type="scientific">Aestuariirhabdus litorea</name>
    <dbReference type="NCBI Taxonomy" id="2528527"/>
    <lineage>
        <taxon>Bacteria</taxon>
        <taxon>Pseudomonadati</taxon>
        <taxon>Pseudomonadota</taxon>
        <taxon>Gammaproteobacteria</taxon>
        <taxon>Oceanospirillales</taxon>
        <taxon>Aestuariirhabdaceae</taxon>
        <taxon>Aestuariirhabdus</taxon>
    </lineage>
</organism>
<dbReference type="PANTHER" id="PTHR23291:SF115">
    <property type="entry name" value="MODULATOR OF FTSH PROTEASE YCCA"/>
    <property type="match status" value="1"/>
</dbReference>
<feature type="transmembrane region" description="Helical" evidence="7">
    <location>
        <begin position="192"/>
        <end position="212"/>
    </location>
</feature>
<dbReference type="PANTHER" id="PTHR23291">
    <property type="entry name" value="BAX INHIBITOR-RELATED"/>
    <property type="match status" value="1"/>
</dbReference>
<dbReference type="CDD" id="cd10433">
    <property type="entry name" value="YccA_like"/>
    <property type="match status" value="1"/>
</dbReference>
<gene>
    <name evidence="8" type="ORF">D0544_06680</name>
</gene>
<reference evidence="8 9" key="2">
    <citation type="submission" date="2018-12" db="EMBL/GenBank/DDBJ databases">
        <title>Simiduia agarivorans gen. nov., sp. nov., a marine, agarolytic bacterium isolated from shallow coastal water from Keelung, Taiwan.</title>
        <authorList>
            <person name="Shieh W.Y."/>
        </authorList>
    </citation>
    <scope>NUCLEOTIDE SEQUENCE [LARGE SCALE GENOMIC DNA]</scope>
    <source>
        <strain evidence="8 9">GTF-13</strain>
    </source>
</reference>
<comment type="caution">
    <text evidence="8">The sequence shown here is derived from an EMBL/GenBank/DDBJ whole genome shotgun (WGS) entry which is preliminary data.</text>
</comment>
<dbReference type="InterPro" id="IPR006214">
    <property type="entry name" value="Bax_inhibitor_1-related"/>
</dbReference>
<keyword evidence="9" id="KW-1185">Reference proteome</keyword>